<name>A0A919QWR0_9ACTN</name>
<evidence type="ECO:0000313" key="4">
    <source>
        <dbReference type="Proteomes" id="UP000655287"/>
    </source>
</evidence>
<evidence type="ECO:0000259" key="2">
    <source>
        <dbReference type="Pfam" id="PF25547"/>
    </source>
</evidence>
<dbReference type="RefSeq" id="WP_203982192.1">
    <property type="nucleotide sequence ID" value="NZ_BOOU01000007.1"/>
</dbReference>
<feature type="compositionally biased region" description="Basic residues" evidence="1">
    <location>
        <begin position="253"/>
        <end position="269"/>
    </location>
</feature>
<protein>
    <recommendedName>
        <fullName evidence="2">Outer membrane channel protein CpnT-like N-terminal domain-containing protein</fullName>
    </recommendedName>
</protein>
<keyword evidence="4" id="KW-1185">Reference proteome</keyword>
<dbReference type="Pfam" id="PF25547">
    <property type="entry name" value="WXG100_2"/>
    <property type="match status" value="1"/>
</dbReference>
<feature type="domain" description="Outer membrane channel protein CpnT-like N-terminal" evidence="2">
    <location>
        <begin position="19"/>
        <end position="147"/>
    </location>
</feature>
<feature type="compositionally biased region" description="Basic and acidic residues" evidence="1">
    <location>
        <begin position="203"/>
        <end position="222"/>
    </location>
</feature>
<organism evidence="3 4">
    <name type="scientific">Sphaerisporangium rufum</name>
    <dbReference type="NCBI Taxonomy" id="1381558"/>
    <lineage>
        <taxon>Bacteria</taxon>
        <taxon>Bacillati</taxon>
        <taxon>Actinomycetota</taxon>
        <taxon>Actinomycetes</taxon>
        <taxon>Streptosporangiales</taxon>
        <taxon>Streptosporangiaceae</taxon>
        <taxon>Sphaerisporangium</taxon>
    </lineage>
</organism>
<accession>A0A919QWR0</accession>
<feature type="compositionally biased region" description="Gly residues" evidence="1">
    <location>
        <begin position="184"/>
        <end position="195"/>
    </location>
</feature>
<proteinExistence type="predicted"/>
<sequence>MGVTVPPGVDAMLDLLGVPWPNIDEDEIRKDAAAWRTVLAEAEPAAAGADTAVRDLSPDYRGDSATALAGMWQETGASGGHLSQATAAARPAPPLLDGTATVVTATKVAVATWAAVTAVRVGQSLLLGGPLGAGAATANMLVARQAITRILREAGEGTGKVIAPAVTRRITHPLRRILDDLRMPGGGPVLQGAGGPRVPLGAGERKGGLFDGLVHARGDNKKPPLNQENRKGHTSQPSASKRDKHQGGDAHGGRRHIPPNPNKRRGGGS</sequence>
<evidence type="ECO:0000256" key="1">
    <source>
        <dbReference type="SAM" id="MobiDB-lite"/>
    </source>
</evidence>
<dbReference type="InterPro" id="IPR057746">
    <property type="entry name" value="CpnT-like_N"/>
</dbReference>
<dbReference type="EMBL" id="BOOU01000007">
    <property type="protein sequence ID" value="GII75534.1"/>
    <property type="molecule type" value="Genomic_DNA"/>
</dbReference>
<dbReference type="Proteomes" id="UP000655287">
    <property type="component" value="Unassembled WGS sequence"/>
</dbReference>
<reference evidence="3" key="1">
    <citation type="submission" date="2021-01" db="EMBL/GenBank/DDBJ databases">
        <title>Whole genome shotgun sequence of Sphaerisporangium rufum NBRC 109079.</title>
        <authorList>
            <person name="Komaki H."/>
            <person name="Tamura T."/>
        </authorList>
    </citation>
    <scope>NUCLEOTIDE SEQUENCE</scope>
    <source>
        <strain evidence="3">NBRC 109079</strain>
    </source>
</reference>
<dbReference type="AlphaFoldDB" id="A0A919QWR0"/>
<gene>
    <name evidence="3" type="ORF">Sru01_05160</name>
</gene>
<evidence type="ECO:0000313" key="3">
    <source>
        <dbReference type="EMBL" id="GII75534.1"/>
    </source>
</evidence>
<comment type="caution">
    <text evidence="3">The sequence shown here is derived from an EMBL/GenBank/DDBJ whole genome shotgun (WGS) entry which is preliminary data.</text>
</comment>
<feature type="region of interest" description="Disordered" evidence="1">
    <location>
        <begin position="183"/>
        <end position="269"/>
    </location>
</feature>